<sequence>MIEITVQTLNAMLSDIEHLIDVRETDEYAEGHVDRTVNLPLSTIDQWLPTLSKNSTYTVICRSGRRSSLAIEQMKRHGITGVNVNGGTLAWQGAGYPVTKK</sequence>
<dbReference type="Gene3D" id="3.40.250.10">
    <property type="entry name" value="Rhodanese-like domain"/>
    <property type="match status" value="1"/>
</dbReference>
<dbReference type="Proteomes" id="UP000449209">
    <property type="component" value="Unassembled WGS sequence"/>
</dbReference>
<reference evidence="2 3" key="1">
    <citation type="journal article" date="2019" name="Appl. Environ. Microbiol.">
        <title>Genetic determinants of hydroxycinnamic acid metabolism in heterofermentative lactobacilli.</title>
        <authorList>
            <person name="Gaur G."/>
            <person name="Oh J.H."/>
            <person name="Filannino P."/>
            <person name="Gobbetti M."/>
            <person name="van Pijkeren J.P."/>
            <person name="Ganzle M.G."/>
        </authorList>
    </citation>
    <scope>NUCLEOTIDE SEQUENCE [LARGE SCALE GENOMIC DNA]</scope>
    <source>
        <strain evidence="2 3">C5</strain>
    </source>
</reference>
<protein>
    <submittedName>
        <fullName evidence="2">Rhodanese-like domain-containing protein</fullName>
    </submittedName>
</protein>
<dbReference type="InterPro" id="IPR001763">
    <property type="entry name" value="Rhodanese-like_dom"/>
</dbReference>
<dbReference type="PROSITE" id="PS50206">
    <property type="entry name" value="RHODANESE_3"/>
    <property type="match status" value="1"/>
</dbReference>
<dbReference type="Pfam" id="PF00581">
    <property type="entry name" value="Rhodanese"/>
    <property type="match status" value="1"/>
</dbReference>
<organism evidence="2 3">
    <name type="scientific">Furfurilactobacillus milii</name>
    <dbReference type="NCBI Taxonomy" id="2888272"/>
    <lineage>
        <taxon>Bacteria</taxon>
        <taxon>Bacillati</taxon>
        <taxon>Bacillota</taxon>
        <taxon>Bacilli</taxon>
        <taxon>Lactobacillales</taxon>
        <taxon>Lactobacillaceae</taxon>
        <taxon>Furfurilactobacillus</taxon>
    </lineage>
</organism>
<feature type="domain" description="Rhodanese" evidence="1">
    <location>
        <begin position="18"/>
        <end position="100"/>
    </location>
</feature>
<gene>
    <name evidence="2" type="ORF">GB993_06150</name>
</gene>
<dbReference type="CDD" id="cd00158">
    <property type="entry name" value="RHOD"/>
    <property type="match status" value="1"/>
</dbReference>
<accession>A0A6N9I1Q2</accession>
<evidence type="ECO:0000313" key="2">
    <source>
        <dbReference type="EMBL" id="MYV17082.1"/>
    </source>
</evidence>
<dbReference type="InterPro" id="IPR050229">
    <property type="entry name" value="GlpE_sulfurtransferase"/>
</dbReference>
<evidence type="ECO:0000259" key="1">
    <source>
        <dbReference type="PROSITE" id="PS50206"/>
    </source>
</evidence>
<dbReference type="OrthoDB" id="9800872at2"/>
<dbReference type="PANTHER" id="PTHR43031:SF1">
    <property type="entry name" value="PYRIDINE NUCLEOTIDE-DISULPHIDE OXIDOREDUCTASE"/>
    <property type="match status" value="1"/>
</dbReference>
<comment type="caution">
    <text evidence="2">The sequence shown here is derived from an EMBL/GenBank/DDBJ whole genome shotgun (WGS) entry which is preliminary data.</text>
</comment>
<proteinExistence type="predicted"/>
<dbReference type="RefSeq" id="WP_161003512.1">
    <property type="nucleotide sequence ID" value="NZ_WEZQ01000009.1"/>
</dbReference>
<dbReference type="AlphaFoldDB" id="A0A6N9I1Q2"/>
<dbReference type="InterPro" id="IPR036873">
    <property type="entry name" value="Rhodanese-like_dom_sf"/>
</dbReference>
<name>A0A6N9I1Q2_9LACO</name>
<dbReference type="PANTHER" id="PTHR43031">
    <property type="entry name" value="FAD-DEPENDENT OXIDOREDUCTASE"/>
    <property type="match status" value="1"/>
</dbReference>
<dbReference type="SMART" id="SM00450">
    <property type="entry name" value="RHOD"/>
    <property type="match status" value="1"/>
</dbReference>
<dbReference type="SUPFAM" id="SSF52821">
    <property type="entry name" value="Rhodanese/Cell cycle control phosphatase"/>
    <property type="match status" value="1"/>
</dbReference>
<dbReference type="EMBL" id="WEZQ01000009">
    <property type="protein sequence ID" value="MYV17082.1"/>
    <property type="molecule type" value="Genomic_DNA"/>
</dbReference>
<evidence type="ECO:0000313" key="3">
    <source>
        <dbReference type="Proteomes" id="UP000449209"/>
    </source>
</evidence>